<dbReference type="InterPro" id="IPR005814">
    <property type="entry name" value="Aminotrans_3"/>
</dbReference>
<dbReference type="InterPro" id="IPR015422">
    <property type="entry name" value="PyrdxlP-dep_Trfase_small"/>
</dbReference>
<dbReference type="GO" id="GO:0008483">
    <property type="term" value="F:transaminase activity"/>
    <property type="evidence" value="ECO:0007669"/>
    <property type="project" value="UniProtKB-KW"/>
</dbReference>
<comment type="cofactor">
    <cofactor evidence="1">
        <name>pyridoxal 5'-phosphate</name>
        <dbReference type="ChEBI" id="CHEBI:597326"/>
    </cofactor>
</comment>
<keyword evidence="5" id="KW-0808">Transferase</keyword>
<proteinExistence type="inferred from homology"/>
<accession>A0A2U2CIX8</accession>
<dbReference type="InterPro" id="IPR015421">
    <property type="entry name" value="PyrdxlP-dep_Trfase_major"/>
</dbReference>
<dbReference type="InterPro" id="IPR015424">
    <property type="entry name" value="PyrdxlP-dep_Trfase"/>
</dbReference>
<dbReference type="Gene3D" id="3.40.640.10">
    <property type="entry name" value="Type I PLP-dependent aspartate aminotransferase-like (Major domain)"/>
    <property type="match status" value="1"/>
</dbReference>
<dbReference type="PROSITE" id="PS00600">
    <property type="entry name" value="AA_TRANSFER_CLASS_3"/>
    <property type="match status" value="1"/>
</dbReference>
<evidence type="ECO:0000313" key="6">
    <source>
        <dbReference type="Proteomes" id="UP000244940"/>
    </source>
</evidence>
<evidence type="ECO:0000256" key="4">
    <source>
        <dbReference type="RuleBase" id="RU003560"/>
    </source>
</evidence>
<dbReference type="PIRSF" id="PIRSF000521">
    <property type="entry name" value="Transaminase_4ab_Lys_Orn"/>
    <property type="match status" value="1"/>
</dbReference>
<dbReference type="EMBL" id="QEYD01000001">
    <property type="protein sequence ID" value="PWE31843.1"/>
    <property type="molecule type" value="Genomic_DNA"/>
</dbReference>
<comment type="caution">
    <text evidence="5">The sequence shown here is derived from an EMBL/GenBank/DDBJ whole genome shotgun (WGS) entry which is preliminary data.</text>
</comment>
<dbReference type="SUPFAM" id="SSF53383">
    <property type="entry name" value="PLP-dependent transferases"/>
    <property type="match status" value="1"/>
</dbReference>
<dbReference type="InterPro" id="IPR049704">
    <property type="entry name" value="Aminotrans_3_PPA_site"/>
</dbReference>
<dbReference type="Gene3D" id="3.90.1150.10">
    <property type="entry name" value="Aspartate Aminotransferase, domain 1"/>
    <property type="match status" value="1"/>
</dbReference>
<dbReference type="AlphaFoldDB" id="A0A2U2CIX8"/>
<dbReference type="RefSeq" id="WP_109531644.1">
    <property type="nucleotide sequence ID" value="NZ_QEYD01000001.1"/>
</dbReference>
<evidence type="ECO:0000256" key="1">
    <source>
        <dbReference type="ARBA" id="ARBA00001933"/>
    </source>
</evidence>
<dbReference type="Proteomes" id="UP000244940">
    <property type="component" value="Unassembled WGS sequence"/>
</dbReference>
<dbReference type="PANTHER" id="PTHR45688:SF13">
    <property type="entry name" value="ALANINE--GLYOXYLATE AMINOTRANSFERASE 2-LIKE"/>
    <property type="match status" value="1"/>
</dbReference>
<keyword evidence="5" id="KW-0032">Aminotransferase</keyword>
<keyword evidence="6" id="KW-1185">Reference proteome</keyword>
<comment type="similarity">
    <text evidence="2 4">Belongs to the class-III pyridoxal-phosphate-dependent aminotransferase family.</text>
</comment>
<evidence type="ECO:0000256" key="3">
    <source>
        <dbReference type="ARBA" id="ARBA00022898"/>
    </source>
</evidence>
<sequence>MPRTTQTLISDRRRYLGPNVSTFYDEPVHVVRGEDVWLWDADGRKYLDCYNNVPHVGHCNPRVVEAICRQASTLNTHTRYLHDGILDYVARLTGTMDDSLDSAILTCTGSEANDIALRMAEAMTGKRGIIATDATYHGNTALVSQLSTSNPPKTGFGLGQYFRFVEAPDSYRRPDPDGTLFAEAVAEQIARHEAEGTGFAALLICPYFLNEGFPDHPDGWLRPVADVVRRAGGLLICDEVQSGFGRTGTHLWAHEKMGVVPDILTLGKPMGNGHPVGGVVTRSEILQRFREGYRYFNTFGGNPVSCAAAMAVLDELDDRDLVAQAAIVGNHARARLRALGERHAVIGDVRGSGLVFGAEFVLDRDSREPAVAYTDRVVNALRQEGFLLSKLGRHRNTLKIRPPMPFTTAHADSLIDALDDVLSRLPVTP</sequence>
<reference evidence="5 6" key="1">
    <citation type="submission" date="2018-05" db="EMBL/GenBank/DDBJ databases">
        <title>Pararhodobacter marina sp. nov., isolated from deep-sea water of the Indian Ocean.</title>
        <authorList>
            <person name="Lai Q.Sr."/>
            <person name="Liu X."/>
            <person name="Shao Z."/>
        </authorList>
    </citation>
    <scope>NUCLEOTIDE SEQUENCE [LARGE SCALE GENOMIC DNA]</scope>
    <source>
        <strain evidence="5 6">CIC4N-9</strain>
    </source>
</reference>
<dbReference type="Pfam" id="PF00202">
    <property type="entry name" value="Aminotran_3"/>
    <property type="match status" value="1"/>
</dbReference>
<gene>
    <name evidence="5" type="ORF">C4N9_02240</name>
</gene>
<dbReference type="OrthoDB" id="9801834at2"/>
<dbReference type="GeneID" id="94363700"/>
<evidence type="ECO:0000313" key="5">
    <source>
        <dbReference type="EMBL" id="PWE31843.1"/>
    </source>
</evidence>
<dbReference type="CDD" id="cd00610">
    <property type="entry name" value="OAT_like"/>
    <property type="match status" value="1"/>
</dbReference>
<dbReference type="PANTHER" id="PTHR45688">
    <property type="match status" value="1"/>
</dbReference>
<organism evidence="5 6">
    <name type="scientific">Pararhodobacter marinus</name>
    <dbReference type="NCBI Taxonomy" id="2184063"/>
    <lineage>
        <taxon>Bacteria</taxon>
        <taxon>Pseudomonadati</taxon>
        <taxon>Pseudomonadota</taxon>
        <taxon>Alphaproteobacteria</taxon>
        <taxon>Rhodobacterales</taxon>
        <taxon>Paracoccaceae</taxon>
        <taxon>Pararhodobacter</taxon>
    </lineage>
</organism>
<dbReference type="GO" id="GO:0030170">
    <property type="term" value="F:pyridoxal phosphate binding"/>
    <property type="evidence" value="ECO:0007669"/>
    <property type="project" value="InterPro"/>
</dbReference>
<protein>
    <submittedName>
        <fullName evidence="5">Aspartate aminotransferase family protein</fullName>
    </submittedName>
</protein>
<evidence type="ECO:0000256" key="2">
    <source>
        <dbReference type="ARBA" id="ARBA00008954"/>
    </source>
</evidence>
<keyword evidence="3 4" id="KW-0663">Pyridoxal phosphate</keyword>
<name>A0A2U2CIX8_9RHOB</name>